<keyword evidence="3" id="KW-0597">Phosphoprotein</keyword>
<evidence type="ECO:0000256" key="7">
    <source>
        <dbReference type="ARBA" id="ARBA00022840"/>
    </source>
</evidence>
<evidence type="ECO:0000256" key="4">
    <source>
        <dbReference type="ARBA" id="ARBA00022679"/>
    </source>
</evidence>
<dbReference type="PANTHER" id="PTHR24421:SF10">
    <property type="entry name" value="NITRATE_NITRITE SENSOR PROTEIN NARQ"/>
    <property type="match status" value="1"/>
</dbReference>
<dbReference type="EMBL" id="JBHUCO010000051">
    <property type="protein sequence ID" value="MFD1522871.1"/>
    <property type="molecule type" value="Genomic_DNA"/>
</dbReference>
<feature type="domain" description="Histidine kinase/HSP90-like ATPase" evidence="10">
    <location>
        <begin position="293"/>
        <end position="383"/>
    </location>
</feature>
<dbReference type="Pfam" id="PF02518">
    <property type="entry name" value="HATPase_c"/>
    <property type="match status" value="1"/>
</dbReference>
<feature type="transmembrane region" description="Helical" evidence="9">
    <location>
        <begin position="6"/>
        <end position="26"/>
    </location>
</feature>
<dbReference type="InterPro" id="IPR011712">
    <property type="entry name" value="Sig_transdc_His_kin_sub3_dim/P"/>
</dbReference>
<dbReference type="SUPFAM" id="SSF55874">
    <property type="entry name" value="ATPase domain of HSP90 chaperone/DNA topoisomerase II/histidine kinase"/>
    <property type="match status" value="1"/>
</dbReference>
<keyword evidence="9" id="KW-0472">Membrane</keyword>
<feature type="transmembrane region" description="Helical" evidence="9">
    <location>
        <begin position="100"/>
        <end position="119"/>
    </location>
</feature>
<keyword evidence="4" id="KW-0808">Transferase</keyword>
<evidence type="ECO:0000313" key="12">
    <source>
        <dbReference type="Proteomes" id="UP001597114"/>
    </source>
</evidence>
<evidence type="ECO:0000256" key="1">
    <source>
        <dbReference type="ARBA" id="ARBA00000085"/>
    </source>
</evidence>
<dbReference type="InterPro" id="IPR050482">
    <property type="entry name" value="Sensor_HK_TwoCompSys"/>
</dbReference>
<dbReference type="GO" id="GO:0016301">
    <property type="term" value="F:kinase activity"/>
    <property type="evidence" value="ECO:0007669"/>
    <property type="project" value="UniProtKB-KW"/>
</dbReference>
<accession>A0ABW4F5D9</accession>
<dbReference type="Gene3D" id="3.30.565.10">
    <property type="entry name" value="Histidine kinase-like ATPase, C-terminal domain"/>
    <property type="match status" value="1"/>
</dbReference>
<keyword evidence="9" id="KW-1133">Transmembrane helix</keyword>
<dbReference type="SMART" id="SM00387">
    <property type="entry name" value="HATPase_c"/>
    <property type="match status" value="1"/>
</dbReference>
<dbReference type="InterPro" id="IPR036890">
    <property type="entry name" value="HATPase_C_sf"/>
</dbReference>
<evidence type="ECO:0000256" key="6">
    <source>
        <dbReference type="ARBA" id="ARBA00022777"/>
    </source>
</evidence>
<dbReference type="InterPro" id="IPR003594">
    <property type="entry name" value="HATPase_dom"/>
</dbReference>
<dbReference type="Proteomes" id="UP001597114">
    <property type="component" value="Unassembled WGS sequence"/>
</dbReference>
<dbReference type="EC" id="2.7.13.3" evidence="2"/>
<evidence type="ECO:0000256" key="9">
    <source>
        <dbReference type="SAM" id="Phobius"/>
    </source>
</evidence>
<dbReference type="CDD" id="cd16917">
    <property type="entry name" value="HATPase_UhpB-NarQ-NarX-like"/>
    <property type="match status" value="1"/>
</dbReference>
<keyword evidence="8" id="KW-0902">Two-component regulatory system</keyword>
<evidence type="ECO:0000256" key="2">
    <source>
        <dbReference type="ARBA" id="ARBA00012438"/>
    </source>
</evidence>
<proteinExistence type="predicted"/>
<evidence type="ECO:0000259" key="10">
    <source>
        <dbReference type="SMART" id="SM00387"/>
    </source>
</evidence>
<comment type="catalytic activity">
    <reaction evidence="1">
        <text>ATP + protein L-histidine = ADP + protein N-phospho-L-histidine.</text>
        <dbReference type="EC" id="2.7.13.3"/>
    </reaction>
</comment>
<protein>
    <recommendedName>
        <fullName evidence="2">histidine kinase</fullName>
        <ecNumber evidence="2">2.7.13.3</ecNumber>
    </recommendedName>
</protein>
<evidence type="ECO:0000256" key="5">
    <source>
        <dbReference type="ARBA" id="ARBA00022741"/>
    </source>
</evidence>
<dbReference type="RefSeq" id="WP_344725840.1">
    <property type="nucleotide sequence ID" value="NZ_BAAAUS010000035.1"/>
</dbReference>
<organism evidence="11 12">
    <name type="scientific">Pseudonocardia yunnanensis</name>
    <dbReference type="NCBI Taxonomy" id="58107"/>
    <lineage>
        <taxon>Bacteria</taxon>
        <taxon>Bacillati</taxon>
        <taxon>Actinomycetota</taxon>
        <taxon>Actinomycetes</taxon>
        <taxon>Pseudonocardiales</taxon>
        <taxon>Pseudonocardiaceae</taxon>
        <taxon>Pseudonocardia</taxon>
    </lineage>
</organism>
<sequence length="384" mass="39699">MRSPTMVDSAFAAALAVGGITELVVGAQDETQVVPAVAAVLIGAAAMLLRTRAPLPGFGLAVLVFATSEVPSTGAMLTASMGLGLLVALSSVAQRCSYGAGIAAAAGTFAAFGALSVLGDRPWDVIALLLGIGTAWGIGRLVRREQERNAELAAVAAQLALEREARADEAVRVERGRIARELHDAVAHIVSVMTLQVGGVRRSLTVGGGHDRETDVLRAVEDLGREAVAELHRAVGVLRALASEPDQPEGSPEHGLTPPPRLCQVEQLAERVRAAGLLVDLRVEGEPRTLPGGLDLAAYRIVQEALTNVLKHAGPARASVVVRYEDTELTVSVADDGPGGPAGHPGHGLTGMQERVSMYDGELVTGAGPDGGWSVCARLPVPRA</sequence>
<evidence type="ECO:0000256" key="3">
    <source>
        <dbReference type="ARBA" id="ARBA00022553"/>
    </source>
</evidence>
<keyword evidence="5" id="KW-0547">Nucleotide-binding</keyword>
<feature type="transmembrane region" description="Helical" evidence="9">
    <location>
        <begin position="33"/>
        <end position="53"/>
    </location>
</feature>
<feature type="transmembrane region" description="Helical" evidence="9">
    <location>
        <begin position="73"/>
        <end position="93"/>
    </location>
</feature>
<feature type="transmembrane region" description="Helical" evidence="9">
    <location>
        <begin position="125"/>
        <end position="142"/>
    </location>
</feature>
<keyword evidence="9" id="KW-0812">Transmembrane</keyword>
<evidence type="ECO:0000313" key="11">
    <source>
        <dbReference type="EMBL" id="MFD1522871.1"/>
    </source>
</evidence>
<gene>
    <name evidence="11" type="ORF">ACFSJD_35645</name>
</gene>
<keyword evidence="7" id="KW-0067">ATP-binding</keyword>
<evidence type="ECO:0000256" key="8">
    <source>
        <dbReference type="ARBA" id="ARBA00023012"/>
    </source>
</evidence>
<comment type="caution">
    <text evidence="11">The sequence shown here is derived from an EMBL/GenBank/DDBJ whole genome shotgun (WGS) entry which is preliminary data.</text>
</comment>
<name>A0ABW4F5D9_9PSEU</name>
<dbReference type="Gene3D" id="1.20.5.1930">
    <property type="match status" value="1"/>
</dbReference>
<reference evidence="12" key="1">
    <citation type="journal article" date="2019" name="Int. J. Syst. Evol. Microbiol.">
        <title>The Global Catalogue of Microorganisms (GCM) 10K type strain sequencing project: providing services to taxonomists for standard genome sequencing and annotation.</title>
        <authorList>
            <consortium name="The Broad Institute Genomics Platform"/>
            <consortium name="The Broad Institute Genome Sequencing Center for Infectious Disease"/>
            <person name="Wu L."/>
            <person name="Ma J."/>
        </authorList>
    </citation>
    <scope>NUCLEOTIDE SEQUENCE [LARGE SCALE GENOMIC DNA]</scope>
    <source>
        <strain evidence="12">CCM 7043</strain>
    </source>
</reference>
<keyword evidence="12" id="KW-1185">Reference proteome</keyword>
<dbReference type="Pfam" id="PF07730">
    <property type="entry name" value="HisKA_3"/>
    <property type="match status" value="1"/>
</dbReference>
<dbReference type="PANTHER" id="PTHR24421">
    <property type="entry name" value="NITRATE/NITRITE SENSOR PROTEIN NARX-RELATED"/>
    <property type="match status" value="1"/>
</dbReference>
<keyword evidence="6 11" id="KW-0418">Kinase</keyword>